<dbReference type="EC" id="2.7.13.3" evidence="2"/>
<dbReference type="GO" id="GO:0000160">
    <property type="term" value="P:phosphorelay signal transduction system"/>
    <property type="evidence" value="ECO:0007669"/>
    <property type="project" value="InterPro"/>
</dbReference>
<reference evidence="11 12" key="1">
    <citation type="submission" date="2014-10" db="EMBL/GenBank/DDBJ databases">
        <title>Draft genome sequence of Novosphingobium subterraneum DSM 12447.</title>
        <authorList>
            <person name="Gan H.M."/>
            <person name="Gan H.Y."/>
            <person name="Savka M.A."/>
        </authorList>
    </citation>
    <scope>NUCLEOTIDE SEQUENCE [LARGE SCALE GENOMIC DNA]</scope>
    <source>
        <strain evidence="11 12">DSM 12447</strain>
    </source>
</reference>
<dbReference type="RefSeq" id="WP_082013260.1">
    <property type="nucleotide sequence ID" value="NZ_JRVC01000003.1"/>
</dbReference>
<feature type="domain" description="Response regulatory" evidence="10">
    <location>
        <begin position="7"/>
        <end position="121"/>
    </location>
</feature>
<dbReference type="AlphaFoldDB" id="A0A0B9ADW0"/>
<dbReference type="PATRIC" id="fig|48936.3.peg.947"/>
<evidence type="ECO:0000256" key="3">
    <source>
        <dbReference type="ARBA" id="ARBA00022553"/>
    </source>
</evidence>
<dbReference type="SMART" id="SM00387">
    <property type="entry name" value="HATPase_c"/>
    <property type="match status" value="1"/>
</dbReference>
<dbReference type="InterPro" id="IPR003594">
    <property type="entry name" value="HATPase_dom"/>
</dbReference>
<keyword evidence="9" id="KW-0175">Coiled coil</keyword>
<accession>A0A0B9ADW0</accession>
<name>A0A0B9ADW0_9SPHN</name>
<evidence type="ECO:0000256" key="9">
    <source>
        <dbReference type="SAM" id="Coils"/>
    </source>
</evidence>
<dbReference type="PANTHER" id="PTHR41523:SF8">
    <property type="entry name" value="ETHYLENE RESPONSE SENSOR PROTEIN"/>
    <property type="match status" value="1"/>
</dbReference>
<evidence type="ECO:0000256" key="6">
    <source>
        <dbReference type="ARBA" id="ARBA00022777"/>
    </source>
</evidence>
<dbReference type="EMBL" id="JRVC01000003">
    <property type="protein sequence ID" value="KHS48850.1"/>
    <property type="molecule type" value="Genomic_DNA"/>
</dbReference>
<evidence type="ECO:0000256" key="5">
    <source>
        <dbReference type="ARBA" id="ARBA00022741"/>
    </source>
</evidence>
<keyword evidence="6 11" id="KW-0418">Kinase</keyword>
<dbReference type="Gene3D" id="3.40.50.2300">
    <property type="match status" value="1"/>
</dbReference>
<evidence type="ECO:0000313" key="12">
    <source>
        <dbReference type="Proteomes" id="UP000031338"/>
    </source>
</evidence>
<organism evidence="11 12">
    <name type="scientific">Novosphingobium subterraneum</name>
    <dbReference type="NCBI Taxonomy" id="48936"/>
    <lineage>
        <taxon>Bacteria</taxon>
        <taxon>Pseudomonadati</taxon>
        <taxon>Pseudomonadota</taxon>
        <taxon>Alphaproteobacteria</taxon>
        <taxon>Sphingomonadales</taxon>
        <taxon>Sphingomonadaceae</taxon>
        <taxon>Novosphingobium</taxon>
    </lineage>
</organism>
<dbReference type="Pfam" id="PF02518">
    <property type="entry name" value="HATPase_c"/>
    <property type="match status" value="1"/>
</dbReference>
<dbReference type="PANTHER" id="PTHR41523">
    <property type="entry name" value="TWO-COMPONENT SYSTEM SENSOR PROTEIN"/>
    <property type="match status" value="1"/>
</dbReference>
<dbReference type="Gene3D" id="3.30.565.10">
    <property type="entry name" value="Histidine kinase-like ATPase, C-terminal domain"/>
    <property type="match status" value="1"/>
</dbReference>
<comment type="caution">
    <text evidence="11">The sequence shown here is derived from an EMBL/GenBank/DDBJ whole genome shotgun (WGS) entry which is preliminary data.</text>
</comment>
<dbReference type="GO" id="GO:0005524">
    <property type="term" value="F:ATP binding"/>
    <property type="evidence" value="ECO:0007669"/>
    <property type="project" value="UniProtKB-KW"/>
</dbReference>
<keyword evidence="5" id="KW-0547">Nucleotide-binding</keyword>
<dbReference type="InterPro" id="IPR011495">
    <property type="entry name" value="Sig_transdc_His_kin_sub2_dim/P"/>
</dbReference>
<feature type="modified residue" description="4-aspartylphosphate" evidence="8">
    <location>
        <position position="56"/>
    </location>
</feature>
<evidence type="ECO:0000256" key="8">
    <source>
        <dbReference type="PROSITE-ProRule" id="PRU00169"/>
    </source>
</evidence>
<keyword evidence="3 8" id="KW-0597">Phosphoprotein</keyword>
<dbReference type="InterPro" id="IPR011006">
    <property type="entry name" value="CheY-like_superfamily"/>
</dbReference>
<keyword evidence="12" id="KW-1185">Reference proteome</keyword>
<keyword evidence="4" id="KW-0808">Transferase</keyword>
<evidence type="ECO:0000256" key="1">
    <source>
        <dbReference type="ARBA" id="ARBA00000085"/>
    </source>
</evidence>
<dbReference type="STRING" id="48936.NJ75_00935"/>
<sequence>MSADPVRLLYIDDDPALRRLVQRRLGTLGFEITLAADGHEGLATAQSEEFDVIAVDHHMPGMDGLQTLERLLALPSCPPVVYVTGADDGRLAAAALRAGAEDYVVKTIGEDFIELLRSAFSQSLERVRLRRAKEQAERDLIASNERLAALLREVNHRVANNLQMTMSFINMQASVLPEGEARNALLASQQRIGAIAHVNRHLYATGNVESVALDEYLANLARDLTETWTSPHAPRNVVARTEPMELQTDKAVTLGIIICELVANACKYAYGADCAGEVRIILSTGAAGHVRLTVEDDGAGFGENAETKGTGLGQRLVKAMARGLGASICAQSANPGFRVSLEFDPG</sequence>
<dbReference type="SUPFAM" id="SSF52172">
    <property type="entry name" value="CheY-like"/>
    <property type="match status" value="1"/>
</dbReference>
<evidence type="ECO:0000313" key="11">
    <source>
        <dbReference type="EMBL" id="KHS48850.1"/>
    </source>
</evidence>
<evidence type="ECO:0000256" key="7">
    <source>
        <dbReference type="ARBA" id="ARBA00022840"/>
    </source>
</evidence>
<dbReference type="CDD" id="cd00156">
    <property type="entry name" value="REC"/>
    <property type="match status" value="1"/>
</dbReference>
<comment type="catalytic activity">
    <reaction evidence="1">
        <text>ATP + protein L-histidine = ADP + protein N-phospho-L-histidine.</text>
        <dbReference type="EC" id="2.7.13.3"/>
    </reaction>
</comment>
<evidence type="ECO:0000256" key="2">
    <source>
        <dbReference type="ARBA" id="ARBA00012438"/>
    </source>
</evidence>
<dbReference type="Pfam" id="PF00072">
    <property type="entry name" value="Response_reg"/>
    <property type="match status" value="1"/>
</dbReference>
<dbReference type="PROSITE" id="PS50110">
    <property type="entry name" value="RESPONSE_REGULATORY"/>
    <property type="match status" value="1"/>
</dbReference>
<dbReference type="InterPro" id="IPR036890">
    <property type="entry name" value="HATPase_C_sf"/>
</dbReference>
<evidence type="ECO:0000259" key="10">
    <source>
        <dbReference type="PROSITE" id="PS50110"/>
    </source>
</evidence>
<dbReference type="Pfam" id="PF07568">
    <property type="entry name" value="HisKA_2"/>
    <property type="match status" value="1"/>
</dbReference>
<dbReference type="Proteomes" id="UP000031338">
    <property type="component" value="Unassembled WGS sequence"/>
</dbReference>
<gene>
    <name evidence="11" type="ORF">NJ75_00935</name>
</gene>
<dbReference type="SMART" id="SM00448">
    <property type="entry name" value="REC"/>
    <property type="match status" value="1"/>
</dbReference>
<keyword evidence="7" id="KW-0067">ATP-binding</keyword>
<dbReference type="InterPro" id="IPR001789">
    <property type="entry name" value="Sig_transdc_resp-reg_receiver"/>
</dbReference>
<dbReference type="SUPFAM" id="SSF55874">
    <property type="entry name" value="ATPase domain of HSP90 chaperone/DNA topoisomerase II/histidine kinase"/>
    <property type="match status" value="1"/>
</dbReference>
<evidence type="ECO:0000256" key="4">
    <source>
        <dbReference type="ARBA" id="ARBA00022679"/>
    </source>
</evidence>
<feature type="coiled-coil region" evidence="9">
    <location>
        <begin position="126"/>
        <end position="153"/>
    </location>
</feature>
<proteinExistence type="predicted"/>
<dbReference type="GO" id="GO:0004673">
    <property type="term" value="F:protein histidine kinase activity"/>
    <property type="evidence" value="ECO:0007669"/>
    <property type="project" value="UniProtKB-EC"/>
</dbReference>
<protein>
    <recommendedName>
        <fullName evidence="2">histidine kinase</fullName>
        <ecNumber evidence="2">2.7.13.3</ecNumber>
    </recommendedName>
</protein>